<name>A0A1C1YX23_9HYPH</name>
<dbReference type="InterPro" id="IPR036291">
    <property type="entry name" value="NAD(P)-bd_dom_sf"/>
</dbReference>
<dbReference type="Gene3D" id="3.40.50.720">
    <property type="entry name" value="NAD(P)-binding Rossmann-like Domain"/>
    <property type="match status" value="1"/>
</dbReference>
<dbReference type="PANTHER" id="PTHR43245:SF23">
    <property type="entry name" value="NAD(P)-BINDING DOMAIN-CONTAINING PROTEIN"/>
    <property type="match status" value="1"/>
</dbReference>
<organism evidence="2 3">
    <name type="scientific">Hoeflea olei</name>
    <dbReference type="NCBI Taxonomy" id="1480615"/>
    <lineage>
        <taxon>Bacteria</taxon>
        <taxon>Pseudomonadati</taxon>
        <taxon>Pseudomonadota</taxon>
        <taxon>Alphaproteobacteria</taxon>
        <taxon>Hyphomicrobiales</taxon>
        <taxon>Rhizobiaceae</taxon>
        <taxon>Hoeflea</taxon>
    </lineage>
</organism>
<dbReference type="Proteomes" id="UP000094795">
    <property type="component" value="Unassembled WGS sequence"/>
</dbReference>
<feature type="domain" description="NAD-dependent epimerase/dehydratase" evidence="1">
    <location>
        <begin position="3"/>
        <end position="242"/>
    </location>
</feature>
<dbReference type="CDD" id="cd08946">
    <property type="entry name" value="SDR_e"/>
    <property type="match status" value="1"/>
</dbReference>
<dbReference type="InterPro" id="IPR050177">
    <property type="entry name" value="Lipid_A_modif_metabolic_enz"/>
</dbReference>
<gene>
    <name evidence="2" type="ORF">AWJ14_01320</name>
</gene>
<dbReference type="EMBL" id="LQZT01000011">
    <property type="protein sequence ID" value="OCW58032.1"/>
    <property type="molecule type" value="Genomic_DNA"/>
</dbReference>
<dbReference type="RefSeq" id="WP_066177387.1">
    <property type="nucleotide sequence ID" value="NZ_LQZT01000011.1"/>
</dbReference>
<dbReference type="SUPFAM" id="SSF51735">
    <property type="entry name" value="NAD(P)-binding Rossmann-fold domains"/>
    <property type="match status" value="1"/>
</dbReference>
<dbReference type="Pfam" id="PF01370">
    <property type="entry name" value="Epimerase"/>
    <property type="match status" value="1"/>
</dbReference>
<proteinExistence type="predicted"/>
<dbReference type="PANTHER" id="PTHR43245">
    <property type="entry name" value="BIFUNCTIONAL POLYMYXIN RESISTANCE PROTEIN ARNA"/>
    <property type="match status" value="1"/>
</dbReference>
<dbReference type="OrthoDB" id="9795501at2"/>
<reference evidence="2 3" key="1">
    <citation type="submission" date="2015-12" db="EMBL/GenBank/DDBJ databases">
        <authorList>
            <person name="Shamseldin A."/>
            <person name="Moawad H."/>
            <person name="Abd El-Rahim W.M."/>
            <person name="Sadowsky M.J."/>
        </authorList>
    </citation>
    <scope>NUCLEOTIDE SEQUENCE [LARGE SCALE GENOMIC DNA]</scope>
    <source>
        <strain evidence="2 3">JC234</strain>
    </source>
</reference>
<dbReference type="InterPro" id="IPR001509">
    <property type="entry name" value="Epimerase_deHydtase"/>
</dbReference>
<dbReference type="STRING" id="1480615.AWJ14_01320"/>
<evidence type="ECO:0000259" key="1">
    <source>
        <dbReference type="Pfam" id="PF01370"/>
    </source>
</evidence>
<evidence type="ECO:0000313" key="2">
    <source>
        <dbReference type="EMBL" id="OCW58032.1"/>
    </source>
</evidence>
<keyword evidence="3" id="KW-1185">Reference proteome</keyword>
<sequence length="347" mass="38060">MKILITGNLGYLGPVVVRHLRTTIPGAHITGYDTGYFARCVTTDARLADTLCDEQVFGDLRDIDRDFVSGFDKIVLLAAISNDPMGERYARVTDEINHRGCLNVLDKIDDLSSKSIVFASSCSMYGAGGDAPRKETDALNPLTAYARSKVDVEQALERLAGRGPVITSLRFSTACGMSDRLRLDLVLNDFVASALVKGEIEVLSDGTPWRPLIAVKDMARATEWALQRPADNGGRYMAVNVGSDAWTYQIRDLAHAVGDILPGVKVRINSAGQPDKRSYRVDFARFRAHAPDHQPLATLADTVRELADGISKIPALPSDFRSSDYVRLSVLTGLIDKDLLDSNLYWQ</sequence>
<accession>A0A1C1YX23</accession>
<comment type="caution">
    <text evidence="2">The sequence shown here is derived from an EMBL/GenBank/DDBJ whole genome shotgun (WGS) entry which is preliminary data.</text>
</comment>
<evidence type="ECO:0000313" key="3">
    <source>
        <dbReference type="Proteomes" id="UP000094795"/>
    </source>
</evidence>
<protein>
    <submittedName>
        <fullName evidence="2">NAD-dependent epimerase</fullName>
    </submittedName>
</protein>
<dbReference type="AlphaFoldDB" id="A0A1C1YX23"/>